<evidence type="ECO:0000256" key="5">
    <source>
        <dbReference type="ARBA" id="ARBA00023125"/>
    </source>
</evidence>
<dbReference type="GO" id="GO:0000976">
    <property type="term" value="F:transcription cis-regulatory region binding"/>
    <property type="evidence" value="ECO:0007669"/>
    <property type="project" value="TreeGrafter"/>
</dbReference>
<dbReference type="InterPro" id="IPR036390">
    <property type="entry name" value="WH_DNA-bd_sf"/>
</dbReference>
<keyword evidence="10" id="KW-1185">Reference proteome</keyword>
<gene>
    <name evidence="9" type="ORF">FKZ61_08570</name>
</gene>
<evidence type="ECO:0000256" key="7">
    <source>
        <dbReference type="PIRSR" id="PIRSR602481-1"/>
    </source>
</evidence>
<proteinExistence type="inferred from homology"/>
<comment type="similarity">
    <text evidence="1">Belongs to the Fur family.</text>
</comment>
<keyword evidence="6" id="KW-0804">Transcription</keyword>
<dbReference type="InterPro" id="IPR036388">
    <property type="entry name" value="WH-like_DNA-bd_sf"/>
</dbReference>
<dbReference type="Gene3D" id="3.30.1490.190">
    <property type="match status" value="1"/>
</dbReference>
<sequence length="137" mass="15504">MTDRWIERLRAAGYKITPPRLAVLEVIRQEGEHLNPSEILEQARTIHPALGRATVYRTLELLTQLGVVRPIYVGEEGPMYIRAEGGHHHLVCSACGKIIDFEQCMADEMAQELAERFGFQIESHLLEFYGLCADCHG</sequence>
<feature type="binding site" evidence="7">
    <location>
        <position position="95"/>
    </location>
    <ligand>
        <name>Zn(2+)</name>
        <dbReference type="ChEBI" id="CHEBI:29105"/>
    </ligand>
</feature>
<comment type="caution">
    <text evidence="9">The sequence shown here is derived from an EMBL/GenBank/DDBJ whole genome shotgun (WGS) entry which is preliminary data.</text>
</comment>
<dbReference type="EMBL" id="VIGC01000009">
    <property type="protein sequence ID" value="TQE96129.1"/>
    <property type="molecule type" value="Genomic_DNA"/>
</dbReference>
<keyword evidence="4" id="KW-0805">Transcription regulation</keyword>
<keyword evidence="2" id="KW-0678">Repressor</keyword>
<dbReference type="CDD" id="cd07153">
    <property type="entry name" value="Fur_like"/>
    <property type="match status" value="1"/>
</dbReference>
<reference evidence="9 10" key="1">
    <citation type="submission" date="2019-06" db="EMBL/GenBank/DDBJ databases">
        <title>Genome sequence of Litorilinea aerophila BAA-2444.</title>
        <authorList>
            <person name="Maclea K.S."/>
            <person name="Maurais E.G."/>
            <person name="Iannazzi L.C."/>
        </authorList>
    </citation>
    <scope>NUCLEOTIDE SEQUENCE [LARGE SCALE GENOMIC DNA]</scope>
    <source>
        <strain evidence="9 10">ATCC BAA-2444</strain>
    </source>
</reference>
<dbReference type="Pfam" id="PF01475">
    <property type="entry name" value="FUR"/>
    <property type="match status" value="1"/>
</dbReference>
<dbReference type="GO" id="GO:0045892">
    <property type="term" value="P:negative regulation of DNA-templated transcription"/>
    <property type="evidence" value="ECO:0007669"/>
    <property type="project" value="TreeGrafter"/>
</dbReference>
<comment type="cofactor">
    <cofactor evidence="8">
        <name>Mn(2+)</name>
        <dbReference type="ChEBI" id="CHEBI:29035"/>
    </cofactor>
    <cofactor evidence="8">
        <name>Fe(2+)</name>
        <dbReference type="ChEBI" id="CHEBI:29033"/>
    </cofactor>
    <text evidence="8">Binds 1 Mn(2+) or Fe(2+) ion per subunit.</text>
</comment>
<feature type="binding site" evidence="7">
    <location>
        <position position="132"/>
    </location>
    <ligand>
        <name>Zn(2+)</name>
        <dbReference type="ChEBI" id="CHEBI:29105"/>
    </ligand>
</feature>
<dbReference type="GO" id="GO:0003700">
    <property type="term" value="F:DNA-binding transcription factor activity"/>
    <property type="evidence" value="ECO:0007669"/>
    <property type="project" value="InterPro"/>
</dbReference>
<evidence type="ECO:0000256" key="3">
    <source>
        <dbReference type="ARBA" id="ARBA00022833"/>
    </source>
</evidence>
<dbReference type="Proteomes" id="UP000317371">
    <property type="component" value="Unassembled WGS sequence"/>
</dbReference>
<name>A0A540VH83_9CHLR</name>
<evidence type="ECO:0000256" key="4">
    <source>
        <dbReference type="ARBA" id="ARBA00023015"/>
    </source>
</evidence>
<dbReference type="GO" id="GO:0008270">
    <property type="term" value="F:zinc ion binding"/>
    <property type="evidence" value="ECO:0007669"/>
    <property type="project" value="TreeGrafter"/>
</dbReference>
<keyword evidence="5" id="KW-0238">DNA-binding</keyword>
<evidence type="ECO:0000256" key="2">
    <source>
        <dbReference type="ARBA" id="ARBA00022491"/>
    </source>
</evidence>
<protein>
    <submittedName>
        <fullName evidence="9">Transcriptional repressor</fullName>
    </submittedName>
</protein>
<dbReference type="Gene3D" id="1.10.10.10">
    <property type="entry name" value="Winged helix-like DNA-binding domain superfamily/Winged helix DNA-binding domain"/>
    <property type="match status" value="1"/>
</dbReference>
<comment type="cofactor">
    <cofactor evidence="7">
        <name>Zn(2+)</name>
        <dbReference type="ChEBI" id="CHEBI:29105"/>
    </cofactor>
    <text evidence="7">Binds 1 zinc ion per subunit.</text>
</comment>
<organism evidence="9 10">
    <name type="scientific">Litorilinea aerophila</name>
    <dbReference type="NCBI Taxonomy" id="1204385"/>
    <lineage>
        <taxon>Bacteria</taxon>
        <taxon>Bacillati</taxon>
        <taxon>Chloroflexota</taxon>
        <taxon>Caldilineae</taxon>
        <taxon>Caldilineales</taxon>
        <taxon>Caldilineaceae</taxon>
        <taxon>Litorilinea</taxon>
    </lineage>
</organism>
<dbReference type="PANTHER" id="PTHR33202">
    <property type="entry name" value="ZINC UPTAKE REGULATION PROTEIN"/>
    <property type="match status" value="1"/>
</dbReference>
<dbReference type="PANTHER" id="PTHR33202:SF7">
    <property type="entry name" value="FERRIC UPTAKE REGULATION PROTEIN"/>
    <property type="match status" value="1"/>
</dbReference>
<feature type="binding site" evidence="7">
    <location>
        <position position="92"/>
    </location>
    <ligand>
        <name>Zn(2+)</name>
        <dbReference type="ChEBI" id="CHEBI:29105"/>
    </ligand>
</feature>
<evidence type="ECO:0000256" key="1">
    <source>
        <dbReference type="ARBA" id="ARBA00007957"/>
    </source>
</evidence>
<evidence type="ECO:0000256" key="8">
    <source>
        <dbReference type="PIRSR" id="PIRSR602481-2"/>
    </source>
</evidence>
<keyword evidence="7" id="KW-0479">Metal-binding</keyword>
<dbReference type="GO" id="GO:1900376">
    <property type="term" value="P:regulation of secondary metabolite biosynthetic process"/>
    <property type="evidence" value="ECO:0007669"/>
    <property type="project" value="TreeGrafter"/>
</dbReference>
<accession>A0A540VH83</accession>
<feature type="binding site" evidence="7">
    <location>
        <position position="135"/>
    </location>
    <ligand>
        <name>Zn(2+)</name>
        <dbReference type="ChEBI" id="CHEBI:29105"/>
    </ligand>
</feature>
<dbReference type="InParanoid" id="A0A540VH83"/>
<dbReference type="SUPFAM" id="SSF46785">
    <property type="entry name" value="Winged helix' DNA-binding domain"/>
    <property type="match status" value="1"/>
</dbReference>
<evidence type="ECO:0000313" key="10">
    <source>
        <dbReference type="Proteomes" id="UP000317371"/>
    </source>
</evidence>
<evidence type="ECO:0000256" key="6">
    <source>
        <dbReference type="ARBA" id="ARBA00023163"/>
    </source>
</evidence>
<dbReference type="RefSeq" id="WP_141609682.1">
    <property type="nucleotide sequence ID" value="NZ_VIGC02000009.1"/>
</dbReference>
<dbReference type="OrthoDB" id="8659436at2"/>
<keyword evidence="8" id="KW-0408">Iron</keyword>
<dbReference type="InterPro" id="IPR043135">
    <property type="entry name" value="Fur_C"/>
</dbReference>
<keyword evidence="3 7" id="KW-0862">Zinc</keyword>
<dbReference type="AlphaFoldDB" id="A0A540VH83"/>
<dbReference type="InterPro" id="IPR002481">
    <property type="entry name" value="FUR"/>
</dbReference>
<feature type="binding site" evidence="8">
    <location>
        <position position="124"/>
    </location>
    <ligand>
        <name>Fe cation</name>
        <dbReference type="ChEBI" id="CHEBI:24875"/>
    </ligand>
</feature>
<evidence type="ECO:0000313" key="9">
    <source>
        <dbReference type="EMBL" id="TQE96129.1"/>
    </source>
</evidence>
<dbReference type="FunCoup" id="A0A540VH83">
    <property type="interactions" value="161"/>
</dbReference>